<dbReference type="Proteomes" id="UP001165042">
    <property type="component" value="Unassembled WGS sequence"/>
</dbReference>
<evidence type="ECO:0000313" key="2">
    <source>
        <dbReference type="Proteomes" id="UP001165042"/>
    </source>
</evidence>
<proteinExistence type="predicted"/>
<dbReference type="AlphaFoldDB" id="A0A9W6QQ20"/>
<evidence type="ECO:0008006" key="3">
    <source>
        <dbReference type="Google" id="ProtNLM"/>
    </source>
</evidence>
<keyword evidence="2" id="KW-1185">Reference proteome</keyword>
<dbReference type="RefSeq" id="WP_285611206.1">
    <property type="nucleotide sequence ID" value="NZ_BSSD01000005.1"/>
</dbReference>
<protein>
    <recommendedName>
        <fullName evidence="3">SMI1/KNR4 family protein</fullName>
    </recommendedName>
</protein>
<evidence type="ECO:0000313" key="1">
    <source>
        <dbReference type="EMBL" id="GLW92710.1"/>
    </source>
</evidence>
<organism evidence="1 2">
    <name type="scientific">Actinokineospora globicatena</name>
    <dbReference type="NCBI Taxonomy" id="103729"/>
    <lineage>
        <taxon>Bacteria</taxon>
        <taxon>Bacillati</taxon>
        <taxon>Actinomycetota</taxon>
        <taxon>Actinomycetes</taxon>
        <taxon>Pseudonocardiales</taxon>
        <taxon>Pseudonocardiaceae</taxon>
        <taxon>Actinokineospora</taxon>
    </lineage>
</organism>
<comment type="caution">
    <text evidence="1">The sequence shown here is derived from an EMBL/GenBank/DDBJ whole genome shotgun (WGS) entry which is preliminary data.</text>
</comment>
<reference evidence="1" key="1">
    <citation type="submission" date="2023-02" db="EMBL/GenBank/DDBJ databases">
        <title>Actinokineospora globicatena NBRC 15670.</title>
        <authorList>
            <person name="Ichikawa N."/>
            <person name="Sato H."/>
            <person name="Tonouchi N."/>
        </authorList>
    </citation>
    <scope>NUCLEOTIDE SEQUENCE</scope>
    <source>
        <strain evidence="1">NBRC 15670</strain>
    </source>
</reference>
<sequence>MDHLEKLLRAASGPTCPAASGDDLAELLPEWGRVGGELASLLGWRNGFYGFLSALHLRGLGGETPAGLVGWNSAGCWREAFGGLADGRLYFAEDIFGFQFAIAAGGEAVVAFDSETGQVEEVADSLDGWAEVILEEPEYRTGFPLARAWQERNGALAAGTRLFPKLPFFAGGKYKIENLYASDAVTGMRARGSIAVQIKDLPDGTRIEFQIE</sequence>
<name>A0A9W6QQ20_9PSEU</name>
<gene>
    <name evidence="1" type="ORF">Aglo03_35260</name>
</gene>
<accession>A0A9W6QQ20</accession>
<dbReference type="EMBL" id="BSSD01000005">
    <property type="protein sequence ID" value="GLW92710.1"/>
    <property type="molecule type" value="Genomic_DNA"/>
</dbReference>